<keyword evidence="2" id="KW-1185">Reference proteome</keyword>
<evidence type="ECO:0000313" key="1">
    <source>
        <dbReference type="EMBL" id="KEI18242.1"/>
    </source>
</evidence>
<dbReference type="Proteomes" id="UP000027937">
    <property type="component" value="Unassembled WGS sequence"/>
</dbReference>
<name>A0ABR4TGW4_CLOHA</name>
<evidence type="ECO:0000313" key="2">
    <source>
        <dbReference type="Proteomes" id="UP000027937"/>
    </source>
</evidence>
<organism evidence="1 2">
    <name type="scientific">Clostridium haemolyticum NCTC 9693</name>
    <dbReference type="NCBI Taxonomy" id="1443114"/>
    <lineage>
        <taxon>Bacteria</taxon>
        <taxon>Bacillati</taxon>
        <taxon>Bacillota</taxon>
        <taxon>Clostridia</taxon>
        <taxon>Eubacteriales</taxon>
        <taxon>Clostridiaceae</taxon>
        <taxon>Clostridium</taxon>
    </lineage>
</organism>
<dbReference type="EMBL" id="JENX01000026">
    <property type="protein sequence ID" value="KEI18242.1"/>
    <property type="molecule type" value="Genomic_DNA"/>
</dbReference>
<sequence>MTEEAIERIANLFLNDIEKLTYTVNDSPKEKKIFKSYVKNGNVEILFKIDSSEIGTFDNFKLIGKNKTVYATKILNFQKTNDEIIIEFPFLFMKEGEK</sequence>
<accession>A0ABR4TGW4</accession>
<comment type="caution">
    <text evidence="1">The sequence shown here is derived from an EMBL/GenBank/DDBJ whole genome shotgun (WGS) entry which is preliminary data.</text>
</comment>
<gene>
    <name evidence="1" type="ORF">Z960_03725</name>
</gene>
<dbReference type="RefSeq" id="WP_039228076.1">
    <property type="nucleotide sequence ID" value="NZ_JENX01000026.1"/>
</dbReference>
<proteinExistence type="predicted"/>
<reference evidence="1 2" key="1">
    <citation type="submission" date="2014-02" db="EMBL/GenBank/DDBJ databases">
        <title>Plasmidome dynamics in the species complex Clostridium novyi sensu lato converts strains of independent lineages into distinctly different pathogens.</title>
        <authorList>
            <person name="Skarin H."/>
            <person name="Segerman B."/>
        </authorList>
    </citation>
    <scope>NUCLEOTIDE SEQUENCE [LARGE SCALE GENOMIC DNA]</scope>
    <source>
        <strain evidence="1 2">NCTC 9693</strain>
    </source>
</reference>
<protein>
    <submittedName>
        <fullName evidence="1">Uncharacterized protein</fullName>
    </submittedName>
</protein>